<organism evidence="2 3">
    <name type="scientific">Ktedonospora formicarum</name>
    <dbReference type="NCBI Taxonomy" id="2778364"/>
    <lineage>
        <taxon>Bacteria</taxon>
        <taxon>Bacillati</taxon>
        <taxon>Chloroflexota</taxon>
        <taxon>Ktedonobacteria</taxon>
        <taxon>Ktedonobacterales</taxon>
        <taxon>Ktedonobacteraceae</taxon>
        <taxon>Ktedonospora</taxon>
    </lineage>
</organism>
<evidence type="ECO:0000313" key="3">
    <source>
        <dbReference type="Proteomes" id="UP000612362"/>
    </source>
</evidence>
<dbReference type="EMBL" id="BNJF01000004">
    <property type="protein sequence ID" value="GHO48783.1"/>
    <property type="molecule type" value="Genomic_DNA"/>
</dbReference>
<keyword evidence="1" id="KW-0812">Transmembrane</keyword>
<keyword evidence="1" id="KW-1133">Transmembrane helix</keyword>
<evidence type="ECO:0000256" key="1">
    <source>
        <dbReference type="SAM" id="Phobius"/>
    </source>
</evidence>
<reference evidence="2" key="1">
    <citation type="submission" date="2020-10" db="EMBL/GenBank/DDBJ databases">
        <title>Taxonomic study of unclassified bacteria belonging to the class Ktedonobacteria.</title>
        <authorList>
            <person name="Yabe S."/>
            <person name="Wang C.M."/>
            <person name="Zheng Y."/>
            <person name="Sakai Y."/>
            <person name="Cavaletti L."/>
            <person name="Monciardini P."/>
            <person name="Donadio S."/>
        </authorList>
    </citation>
    <scope>NUCLEOTIDE SEQUENCE</scope>
    <source>
        <strain evidence="2">SOSP1-1</strain>
    </source>
</reference>
<dbReference type="AlphaFoldDB" id="A0A8J3IAM1"/>
<dbReference type="Proteomes" id="UP000612362">
    <property type="component" value="Unassembled WGS sequence"/>
</dbReference>
<sequence>MSVLRFLPSSVTTLFSLYCIIWGLIASSVTIQMSGGAVFIGLLFLLLAYAHLRFALSYKHSKMTPSDQIG</sequence>
<evidence type="ECO:0000313" key="2">
    <source>
        <dbReference type="EMBL" id="GHO48783.1"/>
    </source>
</evidence>
<comment type="caution">
    <text evidence="2">The sequence shown here is derived from an EMBL/GenBank/DDBJ whole genome shotgun (WGS) entry which is preliminary data.</text>
</comment>
<feature type="transmembrane region" description="Helical" evidence="1">
    <location>
        <begin position="12"/>
        <end position="31"/>
    </location>
</feature>
<name>A0A8J3IAM1_9CHLR</name>
<protein>
    <submittedName>
        <fullName evidence="2">Uncharacterized protein</fullName>
    </submittedName>
</protein>
<keyword evidence="1" id="KW-0472">Membrane</keyword>
<proteinExistence type="predicted"/>
<keyword evidence="3" id="KW-1185">Reference proteome</keyword>
<accession>A0A8J3IAM1</accession>
<gene>
    <name evidence="2" type="ORF">KSX_69460</name>
</gene>
<dbReference type="RefSeq" id="WP_220197957.1">
    <property type="nucleotide sequence ID" value="NZ_BNJF01000004.1"/>
</dbReference>
<feature type="transmembrane region" description="Helical" evidence="1">
    <location>
        <begin position="37"/>
        <end position="56"/>
    </location>
</feature>